<feature type="compositionally biased region" description="Polar residues" evidence="1">
    <location>
        <begin position="369"/>
        <end position="407"/>
    </location>
</feature>
<dbReference type="EMBL" id="JAHXZJ010000374">
    <property type="protein sequence ID" value="KAH0560945.1"/>
    <property type="molecule type" value="Genomic_DNA"/>
</dbReference>
<organism evidence="2 3">
    <name type="scientific">Cotesia glomerata</name>
    <name type="common">Lepidopteran parasitic wasp</name>
    <name type="synonym">Apanteles glomeratus</name>
    <dbReference type="NCBI Taxonomy" id="32391"/>
    <lineage>
        <taxon>Eukaryota</taxon>
        <taxon>Metazoa</taxon>
        <taxon>Ecdysozoa</taxon>
        <taxon>Arthropoda</taxon>
        <taxon>Hexapoda</taxon>
        <taxon>Insecta</taxon>
        <taxon>Pterygota</taxon>
        <taxon>Neoptera</taxon>
        <taxon>Endopterygota</taxon>
        <taxon>Hymenoptera</taxon>
        <taxon>Apocrita</taxon>
        <taxon>Ichneumonoidea</taxon>
        <taxon>Braconidae</taxon>
        <taxon>Microgastrinae</taxon>
        <taxon>Cotesia</taxon>
    </lineage>
</organism>
<evidence type="ECO:0000256" key="1">
    <source>
        <dbReference type="SAM" id="MobiDB-lite"/>
    </source>
</evidence>
<protein>
    <submittedName>
        <fullName evidence="2">Uncharacterized protein</fullName>
    </submittedName>
</protein>
<sequence length="449" mass="52409">MTIIIDFSGYYYKDDFIIKEYCESYLQDNSKKVSAAIVTATPIEHLKDINFIDDIYSIYLIKYGIPVERSTHRIEELKERILTMLLNSEVVFVRNKKQRRDLFNFMKTQFDHVELLEKFNFDASLEIMDPCCSYHIKKQGFYCARVNVQYMSNLLLKKYHGDSKPDRTISYPKPSTSKESKFENTEPATKTVDKKSKSREFSVYVFNDQEVKIYHKLLVVKPPHYRVKRKAMKDYYDYHFYNTYEIEWKAGNCILNDVQIALRSLVKRYKLKYIFVSGVDKKLHLLDKFVFNHENIICLSEYGYDPAQEISASPESKCKDHSHPNPHKNVCADYSNKVMLQWILATKLYEEEVLSDQLEIDTTKEISIPPNTESANVTSTPASSSKDTWAYDQPSTSRGNQSEQVSVQRGRDLNQSSDSESDLEIKKESSDSSDYDKLVIYYPDSDSNL</sequence>
<comment type="caution">
    <text evidence="2">The sequence shown here is derived from an EMBL/GenBank/DDBJ whole genome shotgun (WGS) entry which is preliminary data.</text>
</comment>
<evidence type="ECO:0000313" key="3">
    <source>
        <dbReference type="Proteomes" id="UP000826195"/>
    </source>
</evidence>
<accession>A0AAV7IH08</accession>
<evidence type="ECO:0000313" key="2">
    <source>
        <dbReference type="EMBL" id="KAH0560945.1"/>
    </source>
</evidence>
<feature type="region of interest" description="Disordered" evidence="1">
    <location>
        <begin position="163"/>
        <end position="190"/>
    </location>
</feature>
<proteinExistence type="predicted"/>
<gene>
    <name evidence="2" type="ORF">KQX54_010189</name>
</gene>
<feature type="region of interest" description="Disordered" evidence="1">
    <location>
        <begin position="365"/>
        <end position="449"/>
    </location>
</feature>
<keyword evidence="3" id="KW-1185">Reference proteome</keyword>
<dbReference type="Proteomes" id="UP000826195">
    <property type="component" value="Unassembled WGS sequence"/>
</dbReference>
<feature type="compositionally biased region" description="Basic and acidic residues" evidence="1">
    <location>
        <begin position="423"/>
        <end position="437"/>
    </location>
</feature>
<name>A0AAV7IH08_COTGL</name>
<reference evidence="2 3" key="1">
    <citation type="journal article" date="2021" name="J. Hered.">
        <title>A chromosome-level genome assembly of the parasitoid wasp, Cotesia glomerata (Hymenoptera: Braconidae).</title>
        <authorList>
            <person name="Pinto B.J."/>
            <person name="Weis J.J."/>
            <person name="Gamble T."/>
            <person name="Ode P.J."/>
            <person name="Paul R."/>
            <person name="Zaspel J.M."/>
        </authorList>
    </citation>
    <scope>NUCLEOTIDE SEQUENCE [LARGE SCALE GENOMIC DNA]</scope>
    <source>
        <strain evidence="2">CgM1</strain>
    </source>
</reference>
<dbReference type="AlphaFoldDB" id="A0AAV7IH08"/>